<gene>
    <name evidence="1" type="ORF">S03H2_51232</name>
</gene>
<sequence length="59" mass="6323">MSRWLTGGALAALALLGLGMVGCQGAGGEPSAEWAETHRVDQPGLPYVYTKWEQFTTKN</sequence>
<dbReference type="PROSITE" id="PS51257">
    <property type="entry name" value="PROKAR_LIPOPROTEIN"/>
    <property type="match status" value="1"/>
</dbReference>
<proteinExistence type="predicted"/>
<protein>
    <submittedName>
        <fullName evidence="1">Uncharacterized protein</fullName>
    </submittedName>
</protein>
<dbReference type="AlphaFoldDB" id="X1J001"/>
<name>X1J001_9ZZZZ</name>
<reference evidence="1" key="1">
    <citation type="journal article" date="2014" name="Front. Microbiol.">
        <title>High frequency of phylogenetically diverse reductive dehalogenase-homologous genes in deep subseafloor sedimentary metagenomes.</title>
        <authorList>
            <person name="Kawai M."/>
            <person name="Futagami T."/>
            <person name="Toyoda A."/>
            <person name="Takaki Y."/>
            <person name="Nishi S."/>
            <person name="Hori S."/>
            <person name="Arai W."/>
            <person name="Tsubouchi T."/>
            <person name="Morono Y."/>
            <person name="Uchiyama I."/>
            <person name="Ito T."/>
            <person name="Fujiyama A."/>
            <person name="Inagaki F."/>
            <person name="Takami H."/>
        </authorList>
    </citation>
    <scope>NUCLEOTIDE SEQUENCE</scope>
    <source>
        <strain evidence="1">Expedition CK06-06</strain>
    </source>
</reference>
<organism evidence="1">
    <name type="scientific">marine sediment metagenome</name>
    <dbReference type="NCBI Taxonomy" id="412755"/>
    <lineage>
        <taxon>unclassified sequences</taxon>
        <taxon>metagenomes</taxon>
        <taxon>ecological metagenomes</taxon>
    </lineage>
</organism>
<feature type="non-terminal residue" evidence="1">
    <location>
        <position position="59"/>
    </location>
</feature>
<accession>X1J001</accession>
<evidence type="ECO:0000313" key="1">
    <source>
        <dbReference type="EMBL" id="GAH71664.1"/>
    </source>
</evidence>
<dbReference type="EMBL" id="BARU01032488">
    <property type="protein sequence ID" value="GAH71664.1"/>
    <property type="molecule type" value="Genomic_DNA"/>
</dbReference>
<comment type="caution">
    <text evidence="1">The sequence shown here is derived from an EMBL/GenBank/DDBJ whole genome shotgun (WGS) entry which is preliminary data.</text>
</comment>